<protein>
    <recommendedName>
        <fullName evidence="5">acylaminoacyl-peptidase</fullName>
        <ecNumber evidence="5">3.4.19.1</ecNumber>
    </recommendedName>
</protein>
<evidence type="ECO:0000256" key="5">
    <source>
        <dbReference type="ARBA" id="ARBA00012917"/>
    </source>
</evidence>
<dbReference type="PROSITE" id="PS00708">
    <property type="entry name" value="PRO_ENDOPEP_SER"/>
    <property type="match status" value="2"/>
</dbReference>
<evidence type="ECO:0000256" key="3">
    <source>
        <dbReference type="ARBA" id="ARBA00010040"/>
    </source>
</evidence>
<dbReference type="InterPro" id="IPR029058">
    <property type="entry name" value="AB_hydrolase_fold"/>
</dbReference>
<dbReference type="GO" id="GO:0005737">
    <property type="term" value="C:cytoplasm"/>
    <property type="evidence" value="ECO:0007669"/>
    <property type="project" value="UniProtKB-SubCell"/>
</dbReference>
<evidence type="ECO:0000313" key="11">
    <source>
        <dbReference type="Proteomes" id="UP001064489"/>
    </source>
</evidence>
<feature type="domain" description="Acylamino-acid-releasing enzyme N-terminal" evidence="9">
    <location>
        <begin position="832"/>
        <end position="1298"/>
    </location>
</feature>
<feature type="domain" description="Peptidase S9 prolyl oligopeptidase catalytic" evidence="8">
    <location>
        <begin position="1361"/>
        <end position="1576"/>
    </location>
</feature>
<dbReference type="PANTHER" id="PTHR42776">
    <property type="entry name" value="SERINE PEPTIDASE S9 FAMILY MEMBER"/>
    <property type="match status" value="1"/>
</dbReference>
<name>A0AAD5JN84_ACENE</name>
<dbReference type="FunFam" id="3.40.50.1820:FF:000146">
    <property type="entry name" value="Acylamino-acid-releasing enzyme"/>
    <property type="match status" value="2"/>
</dbReference>
<dbReference type="Pfam" id="PF00326">
    <property type="entry name" value="Peptidase_S9"/>
    <property type="match status" value="2"/>
</dbReference>
<keyword evidence="6" id="KW-0963">Cytoplasm</keyword>
<keyword evidence="7" id="KW-0378">Hydrolase</keyword>
<comment type="similarity">
    <text evidence="3">Belongs to the peptidase S9C family.</text>
</comment>
<dbReference type="Proteomes" id="UP001064489">
    <property type="component" value="Chromosome 1"/>
</dbReference>
<evidence type="ECO:0000256" key="2">
    <source>
        <dbReference type="ARBA" id="ARBA00004496"/>
    </source>
</evidence>
<keyword evidence="11" id="KW-1185">Reference proteome</keyword>
<evidence type="ECO:0000259" key="8">
    <source>
        <dbReference type="Pfam" id="PF00326"/>
    </source>
</evidence>
<comment type="catalytic activity">
    <reaction evidence="1">
        <text>Cleavage of an N-acetyl or N-formyl amino acid from the N-terminus of a polypeptide.</text>
        <dbReference type="EC" id="3.4.19.1"/>
    </reaction>
</comment>
<sequence>MASTTLVNNSIRSSCSGWCSNSLFTRASSPFLSHNLHRHNLYRPISLSQKRLSPFLAMDGSKAGPPKEIPSELDATTEEEYASKSNLLQEFIKISNIDKAWTFNSGDGMGTQTMFSISQPNLLANKKRKFMLSAAISKGNKNSVTFQWSPFPVEMTGVSTIVPSPSGSKLLVVRNPENESPTQFEIWSQSQLEKEFHIPQTVHGSVYVDGWFEGISWNSNEAFIAYVAEEPSPPKPTFSQGYKKGGSSDKDCDTWKGQGEWEEDWGETYAGKRQPALFVININSGEVEAVKGISKSLSVGQVVWAPSAEGLYQYLVFVGWSSNTRKLGIKYCYNRPCALYAARVLLHKSEANELELKDNSFEEFPVVNLTQSISSAFFPRFSPDGKVLVFLSAKCSVDSGAHSATDSLHKIEWPTNGKLSPSETIFDVIPVVLCAEDNCFPGLYCSSILINPWLSDGHTMILSSIWCSNQVIISVNVSSGELLRISPTESNFSWNVLTLDGDNITAVCSSPVDVPQIKYGYLVEKDTWGWLNISSPIYGCSEKVRSLLSSLQFNIMKIPVKDASADMTKGAKKPFEAIFVSSKSKRDDACDPLIVLLHGGPHSVWTTSFSKSSAFLSSIGYSLLIVNYRGSPGFGEEALQSLPGNVGSQDVNDVLTAIDHVIDMGLASPSKLTVLGGSHGGFLTTHLIGQAPDKFAAAAVRNPVCNLVLMVGTTDIPDWCYVESYGSKGKNSFTESPSPDELTLFYSKSPISHLSKVKTPTLFLLGAQDLRVPVSNGLQYARALKEKGVETKVIVFPKDVHGIERPQSDFESFLNIGLCKRLSSFLFMDGSKEMPSGLDETTEEEYASNSNLLQEFTNISNIDKAWTFNSGMGTQAMFSISQPSLLANKMRKFMLSSAVSKENKNSVTFRWAPFPVEMTGASTVVPSPSGSKLLVVRNPENESPTQFDVWSQSQLEKELHIPQTVHGSVYVDRWFEGISWNSNETFIAYVAEEPSPPKPTFSQGYKKGGSSDKDCGTWIGRRIGGKPTQERGSLLSFGEVQAVEGISKSLSVGQVVWAPSAEGLYQYLVFVGWSSNTRKLGIKYCYNRPCALHAARVLLHKSEANELELKDNSFEDFPVVNLTQSTSSAFLPCFSPDGKFLVFLSAKCSVDSGAHSATDSLHKIEWPTNGKLSPSETIFDVIPVVLCAEDSCFPGLYSSRILINPWLSDGHTMILSSIWGSSQVIISVNILSGELLRISPTESNFSWSVRTLDGDNIIAVCSSPVDVPQIKNGYLVEKDTWSWLNVSSSIYRCSEKVRSLLSSLQFSIMNIPVKDASADMTKGAKKPFEAIFVSSKSKRDGACDPFIVLLHGGPHYIWTSSFSKASAFLSSIGYSLLIVNYRGSLGFGEEALQSLPGNVGSQVVNDVLTAIDHVIDMGLASPSKLTVLGGSHGGFLTTHLTGQAPDKFVAAAVLNPVCNIALMVGTTDIPDWCYVESYGNKGKNSFTESPSPDDLTLICLFAAFLRFQVKTTTLFLLGAQVRRVPVSNGLQCARALKEKGVETKVIVFPKVVHGIDSPQSDFESSLNIGLWFKKYCK</sequence>
<dbReference type="PANTHER" id="PTHR42776:SF4">
    <property type="entry name" value="ACYLAMINO-ACID-RELEASING ENZYME"/>
    <property type="match status" value="1"/>
</dbReference>
<evidence type="ECO:0000256" key="1">
    <source>
        <dbReference type="ARBA" id="ARBA00000721"/>
    </source>
</evidence>
<comment type="caution">
    <text evidence="10">The sequence shown here is derived from an EMBL/GenBank/DDBJ whole genome shotgun (WGS) entry which is preliminary data.</text>
</comment>
<feature type="domain" description="Acylamino-acid-releasing enzyme N-terminal" evidence="9">
    <location>
        <begin position="67"/>
        <end position="545"/>
    </location>
</feature>
<accession>A0AAD5JN84</accession>
<comment type="subunit">
    <text evidence="4">Homotetramer.</text>
</comment>
<dbReference type="GO" id="GO:0006508">
    <property type="term" value="P:proteolysis"/>
    <property type="evidence" value="ECO:0007669"/>
    <property type="project" value="InterPro"/>
</dbReference>
<evidence type="ECO:0000256" key="7">
    <source>
        <dbReference type="ARBA" id="ARBA00022801"/>
    </source>
</evidence>
<dbReference type="EMBL" id="JAJSOW010000003">
    <property type="protein sequence ID" value="KAI9196717.1"/>
    <property type="molecule type" value="Genomic_DNA"/>
</dbReference>
<comment type="subcellular location">
    <subcellularLocation>
        <location evidence="2">Cytoplasm</location>
    </subcellularLocation>
</comment>
<dbReference type="InterPro" id="IPR002471">
    <property type="entry name" value="Pept_S9_AS"/>
</dbReference>
<proteinExistence type="inferred from homology"/>
<dbReference type="GO" id="GO:0008242">
    <property type="term" value="F:omega peptidase activity"/>
    <property type="evidence" value="ECO:0007669"/>
    <property type="project" value="UniProtKB-EC"/>
</dbReference>
<dbReference type="EC" id="3.4.19.1" evidence="5"/>
<evidence type="ECO:0000259" key="9">
    <source>
        <dbReference type="Pfam" id="PF19283"/>
    </source>
</evidence>
<evidence type="ECO:0000313" key="10">
    <source>
        <dbReference type="EMBL" id="KAI9196717.1"/>
    </source>
</evidence>
<dbReference type="SUPFAM" id="SSF53474">
    <property type="entry name" value="alpha/beta-Hydrolases"/>
    <property type="match status" value="2"/>
</dbReference>
<evidence type="ECO:0000256" key="4">
    <source>
        <dbReference type="ARBA" id="ARBA00011881"/>
    </source>
</evidence>
<dbReference type="Gene3D" id="3.40.50.1820">
    <property type="entry name" value="alpha/beta hydrolase"/>
    <property type="match status" value="2"/>
</dbReference>
<dbReference type="InterPro" id="IPR045550">
    <property type="entry name" value="AARE_N"/>
</dbReference>
<dbReference type="SUPFAM" id="SSF82171">
    <property type="entry name" value="DPP6 N-terminal domain-like"/>
    <property type="match status" value="2"/>
</dbReference>
<reference evidence="10" key="1">
    <citation type="journal article" date="2022" name="Plant J.">
        <title>Strategies of tolerance reflected in two North American maple genomes.</title>
        <authorList>
            <person name="McEvoy S.L."/>
            <person name="Sezen U.U."/>
            <person name="Trouern-Trend A."/>
            <person name="McMahon S.M."/>
            <person name="Schaberg P.G."/>
            <person name="Yang J."/>
            <person name="Wegrzyn J.L."/>
            <person name="Swenson N.G."/>
        </authorList>
    </citation>
    <scope>NUCLEOTIDE SEQUENCE</scope>
    <source>
        <strain evidence="10">91603</strain>
    </source>
</reference>
<dbReference type="GO" id="GO:0004252">
    <property type="term" value="F:serine-type endopeptidase activity"/>
    <property type="evidence" value="ECO:0007669"/>
    <property type="project" value="InterPro"/>
</dbReference>
<evidence type="ECO:0000256" key="6">
    <source>
        <dbReference type="ARBA" id="ARBA00022490"/>
    </source>
</evidence>
<dbReference type="Pfam" id="PF19283">
    <property type="entry name" value="APEH_N"/>
    <property type="match status" value="2"/>
</dbReference>
<dbReference type="InterPro" id="IPR001375">
    <property type="entry name" value="Peptidase_S9_cat"/>
</dbReference>
<feature type="domain" description="Peptidase S9 prolyl oligopeptidase catalytic" evidence="8">
    <location>
        <begin position="608"/>
        <end position="810"/>
    </location>
</feature>
<organism evidence="10 11">
    <name type="scientific">Acer negundo</name>
    <name type="common">Box elder</name>
    <dbReference type="NCBI Taxonomy" id="4023"/>
    <lineage>
        <taxon>Eukaryota</taxon>
        <taxon>Viridiplantae</taxon>
        <taxon>Streptophyta</taxon>
        <taxon>Embryophyta</taxon>
        <taxon>Tracheophyta</taxon>
        <taxon>Spermatophyta</taxon>
        <taxon>Magnoliopsida</taxon>
        <taxon>eudicotyledons</taxon>
        <taxon>Gunneridae</taxon>
        <taxon>Pentapetalae</taxon>
        <taxon>rosids</taxon>
        <taxon>malvids</taxon>
        <taxon>Sapindales</taxon>
        <taxon>Sapindaceae</taxon>
        <taxon>Hippocastanoideae</taxon>
        <taxon>Acereae</taxon>
        <taxon>Acer</taxon>
    </lineage>
</organism>
<gene>
    <name evidence="10" type="ORF">LWI28_026410</name>
</gene>
<reference evidence="10" key="2">
    <citation type="submission" date="2023-02" db="EMBL/GenBank/DDBJ databases">
        <authorList>
            <person name="Swenson N.G."/>
            <person name="Wegrzyn J.L."/>
            <person name="Mcevoy S.L."/>
        </authorList>
    </citation>
    <scope>NUCLEOTIDE SEQUENCE</scope>
    <source>
        <strain evidence="10">91603</strain>
        <tissue evidence="10">Leaf</tissue>
    </source>
</reference>